<reference evidence="2 3" key="1">
    <citation type="submission" date="2024-01" db="EMBL/GenBank/DDBJ databases">
        <title>Genome assemblies of Stephania.</title>
        <authorList>
            <person name="Yang L."/>
        </authorList>
    </citation>
    <scope>NUCLEOTIDE SEQUENCE [LARGE SCALE GENOMIC DNA]</scope>
    <source>
        <strain evidence="2">QJT</strain>
        <tissue evidence="2">Leaf</tissue>
    </source>
</reference>
<feature type="compositionally biased region" description="Basic and acidic residues" evidence="1">
    <location>
        <begin position="103"/>
        <end position="119"/>
    </location>
</feature>
<organism evidence="2 3">
    <name type="scientific">Stephania japonica</name>
    <dbReference type="NCBI Taxonomy" id="461633"/>
    <lineage>
        <taxon>Eukaryota</taxon>
        <taxon>Viridiplantae</taxon>
        <taxon>Streptophyta</taxon>
        <taxon>Embryophyta</taxon>
        <taxon>Tracheophyta</taxon>
        <taxon>Spermatophyta</taxon>
        <taxon>Magnoliopsida</taxon>
        <taxon>Ranunculales</taxon>
        <taxon>Menispermaceae</taxon>
        <taxon>Menispermoideae</taxon>
        <taxon>Cissampelideae</taxon>
        <taxon>Stephania</taxon>
    </lineage>
</organism>
<evidence type="ECO:0000256" key="1">
    <source>
        <dbReference type="SAM" id="MobiDB-lite"/>
    </source>
</evidence>
<feature type="compositionally biased region" description="Basic and acidic residues" evidence="1">
    <location>
        <begin position="48"/>
        <end position="58"/>
    </location>
</feature>
<sequence>MGHGWRHPYGVHPSYMEPCIGCSLDRLGTGGPMGPTPVRRSQLSQHQKQKENGDASRTERKKKKRDRENGRWNLVQWLKTLRPPKDSSRVDNAQPRWEKGRRKGEGIGEERNQFEGENE</sequence>
<protein>
    <submittedName>
        <fullName evidence="2">Uncharacterized protein</fullName>
    </submittedName>
</protein>
<feature type="region of interest" description="Disordered" evidence="1">
    <location>
        <begin position="20"/>
        <end position="119"/>
    </location>
</feature>
<accession>A0AAP0JD13</accession>
<evidence type="ECO:0000313" key="2">
    <source>
        <dbReference type="EMBL" id="KAK9130801.1"/>
    </source>
</evidence>
<gene>
    <name evidence="2" type="ORF">Sjap_011288</name>
</gene>
<dbReference type="EMBL" id="JBBNAE010000004">
    <property type="protein sequence ID" value="KAK9130801.1"/>
    <property type="molecule type" value="Genomic_DNA"/>
</dbReference>
<name>A0AAP0JD13_9MAGN</name>
<dbReference type="AlphaFoldDB" id="A0AAP0JD13"/>
<proteinExistence type="predicted"/>
<keyword evidence="3" id="KW-1185">Reference proteome</keyword>
<evidence type="ECO:0000313" key="3">
    <source>
        <dbReference type="Proteomes" id="UP001417504"/>
    </source>
</evidence>
<comment type="caution">
    <text evidence="2">The sequence shown here is derived from an EMBL/GenBank/DDBJ whole genome shotgun (WGS) entry which is preliminary data.</text>
</comment>
<dbReference type="Proteomes" id="UP001417504">
    <property type="component" value="Unassembled WGS sequence"/>
</dbReference>